<dbReference type="CDD" id="cd05537">
    <property type="entry name" value="POLBc_Pol_II"/>
    <property type="match status" value="1"/>
</dbReference>
<dbReference type="InterPro" id="IPR055208">
    <property type="entry name" value="PolB_insertion"/>
</dbReference>
<dbReference type="Gene3D" id="3.30.420.10">
    <property type="entry name" value="Ribonuclease H-like superfamily/Ribonuclease H"/>
    <property type="match status" value="1"/>
</dbReference>
<dbReference type="Gene3D" id="3.90.1600.10">
    <property type="entry name" value="Palm domain of DNA polymerase"/>
    <property type="match status" value="2"/>
</dbReference>
<name>A0ABT3TLX2_9GAMM</name>
<keyword evidence="4 7" id="KW-0239">DNA-directed DNA polymerase</keyword>
<reference evidence="11" key="1">
    <citation type="submission" date="2019-02" db="EMBL/GenBank/DDBJ databases">
        <authorList>
            <person name="Li S.-H."/>
        </authorList>
    </citation>
    <scope>NUCLEOTIDE SEQUENCE</scope>
    <source>
        <strain evidence="11">IMCC14734</strain>
    </source>
</reference>
<accession>A0ABT3TLX2</accession>
<dbReference type="InterPro" id="IPR006172">
    <property type="entry name" value="DNA-dir_DNA_pol_B"/>
</dbReference>
<gene>
    <name evidence="11" type="ORF">EYC98_20940</name>
</gene>
<evidence type="ECO:0000259" key="8">
    <source>
        <dbReference type="Pfam" id="PF00136"/>
    </source>
</evidence>
<keyword evidence="12" id="KW-1185">Reference proteome</keyword>
<organism evidence="11 12">
    <name type="scientific">Candidatus Litorirhabdus singularis</name>
    <dbReference type="NCBI Taxonomy" id="2518993"/>
    <lineage>
        <taxon>Bacteria</taxon>
        <taxon>Pseudomonadati</taxon>
        <taxon>Pseudomonadota</taxon>
        <taxon>Gammaproteobacteria</taxon>
        <taxon>Cellvibrionales</taxon>
        <taxon>Halieaceae</taxon>
        <taxon>Candidatus Litorirhabdus</taxon>
    </lineage>
</organism>
<dbReference type="InterPro" id="IPR023211">
    <property type="entry name" value="DNA_pol_palm_dom_sf"/>
</dbReference>
<evidence type="ECO:0000256" key="4">
    <source>
        <dbReference type="ARBA" id="ARBA00022932"/>
    </source>
</evidence>
<sequence>MKDQFGFILTRNWRDTERGVELEYWLSTDSGPQCVRIPEQEVVFFLASTQVTRASKLLAPDIAHSIRELDLQDFTRQAVVGVYFSSQRMLRRARDRLEAAGLEPLEADINPAARYLMERFIAGSLGFHADGAQTRLRAHDWQPRLRMVSVDIETAMQGVQLFSIGVYARDGDEVIGKVFMRGEGASVDFVETYPDEQSLLAAFCDWLADYDPDVLIGWNVVNFDLWFLQRLADKLGARLPLGRNRTSVHWRQVNDDSERRIASIPGRVVLDGIELLRTATYRFESFSLEYVSRELLDDGKLLHGSGRGAEITELFHRDKDALAEYNLHDCELVWEVFEKTDLLNFAIARSQMTGLNMDRQGGSVAAFDFLYLPRLHRGGFVAPNASPQLQASPGGFVLDSTPGIYRHVLVLDFKSLYPSIIRTFCIDPLGMALGLTNEGEGEANGVDKKTIAGFDGAEFDRSRHLLPEIIRQLWQRRDEAKACGDSAQSQAIKIIMNSFYGVLGTPGCRFFDSRLASSITRRGHEIIQQTAERIESLGERVIYGDTDSVFVWLQGVETEPQAQQRGRELQQQLNQWWTQRVADEHGVECVLELEFETHYESFLMPTVRGSDKGSKKRYAGVVRDNGLPRLVFKGLENVRTDWTRLARDFQMELYRRVFFDEPYIDYVKQVSAQLMAGELDGELVYRKRLRRKLDTYERNIPPHVQAALIARERGLAATARGDWVEYVITAQGPEPASDAQGALDYQHYRERQLAPVADGVLHFLGTSFAAITDQQISLF</sequence>
<dbReference type="EMBL" id="SHNN01000007">
    <property type="protein sequence ID" value="MCX2983334.1"/>
    <property type="molecule type" value="Genomic_DNA"/>
</dbReference>
<dbReference type="CDD" id="cd05784">
    <property type="entry name" value="DNA_polB_II_exo"/>
    <property type="match status" value="1"/>
</dbReference>
<comment type="caution">
    <text evidence="11">The sequence shown here is derived from an EMBL/GenBank/DDBJ whole genome shotgun (WGS) entry which is preliminary data.</text>
</comment>
<evidence type="ECO:0000256" key="2">
    <source>
        <dbReference type="ARBA" id="ARBA00022679"/>
    </source>
</evidence>
<dbReference type="InterPro" id="IPR017964">
    <property type="entry name" value="DNA-dir_DNA_pol_B_CS"/>
</dbReference>
<evidence type="ECO:0000256" key="1">
    <source>
        <dbReference type="ARBA" id="ARBA00005755"/>
    </source>
</evidence>
<dbReference type="EC" id="2.7.7.7" evidence="7"/>
<dbReference type="Pfam" id="PF00136">
    <property type="entry name" value="DNA_pol_B"/>
    <property type="match status" value="1"/>
</dbReference>
<dbReference type="InterPro" id="IPR050240">
    <property type="entry name" value="DNA_pol_type-B"/>
</dbReference>
<dbReference type="InterPro" id="IPR043502">
    <property type="entry name" value="DNA/RNA_pol_sf"/>
</dbReference>
<dbReference type="PROSITE" id="PS00116">
    <property type="entry name" value="DNA_POLYMERASE_B"/>
    <property type="match status" value="1"/>
</dbReference>
<dbReference type="InterPro" id="IPR036397">
    <property type="entry name" value="RNaseH_sf"/>
</dbReference>
<dbReference type="Gene3D" id="2.40.50.590">
    <property type="match status" value="1"/>
</dbReference>
<keyword evidence="3 7" id="KW-0548">Nucleotidyltransferase</keyword>
<evidence type="ECO:0000256" key="6">
    <source>
        <dbReference type="ARBA" id="ARBA00049244"/>
    </source>
</evidence>
<dbReference type="PRINTS" id="PR00106">
    <property type="entry name" value="DNAPOLB"/>
</dbReference>
<keyword evidence="7" id="KW-0235">DNA replication</keyword>
<dbReference type="Pfam" id="PF22587">
    <property type="entry name" value="DNApolII_insertion"/>
    <property type="match status" value="1"/>
</dbReference>
<protein>
    <recommendedName>
        <fullName evidence="7">DNA polymerase</fullName>
        <ecNumber evidence="7">2.7.7.7</ecNumber>
    </recommendedName>
</protein>
<dbReference type="NCBIfam" id="NF004421">
    <property type="entry name" value="PRK05762.1-2"/>
    <property type="match status" value="1"/>
</dbReference>
<keyword evidence="5 7" id="KW-0238">DNA-binding</keyword>
<dbReference type="PANTHER" id="PTHR10322:SF23">
    <property type="entry name" value="DNA POLYMERASE DELTA CATALYTIC SUBUNIT"/>
    <property type="match status" value="1"/>
</dbReference>
<feature type="domain" description="DNA-directed DNA polymerase family B exonuclease" evidence="9">
    <location>
        <begin position="189"/>
        <end position="291"/>
    </location>
</feature>
<dbReference type="InterPro" id="IPR006133">
    <property type="entry name" value="DNA-dir_DNA_pol_B_exonuc"/>
</dbReference>
<comment type="catalytic activity">
    <reaction evidence="6 7">
        <text>DNA(n) + a 2'-deoxyribonucleoside 5'-triphosphate = DNA(n+1) + diphosphate</text>
        <dbReference type="Rhea" id="RHEA:22508"/>
        <dbReference type="Rhea" id="RHEA-COMP:17339"/>
        <dbReference type="Rhea" id="RHEA-COMP:17340"/>
        <dbReference type="ChEBI" id="CHEBI:33019"/>
        <dbReference type="ChEBI" id="CHEBI:61560"/>
        <dbReference type="ChEBI" id="CHEBI:173112"/>
        <dbReference type="EC" id="2.7.7.7"/>
    </reaction>
</comment>
<dbReference type="Gene3D" id="3.30.70.2250">
    <property type="match status" value="1"/>
</dbReference>
<dbReference type="SUPFAM" id="SSF53098">
    <property type="entry name" value="Ribonuclease H-like"/>
    <property type="match status" value="1"/>
</dbReference>
<evidence type="ECO:0000256" key="5">
    <source>
        <dbReference type="ARBA" id="ARBA00023125"/>
    </source>
</evidence>
<keyword evidence="2 7" id="KW-0808">Transferase</keyword>
<evidence type="ECO:0000313" key="11">
    <source>
        <dbReference type="EMBL" id="MCX2983334.1"/>
    </source>
</evidence>
<dbReference type="Pfam" id="PF03104">
    <property type="entry name" value="DNA_pol_B_exo1"/>
    <property type="match status" value="1"/>
</dbReference>
<dbReference type="Proteomes" id="UP001143362">
    <property type="component" value="Unassembled WGS sequence"/>
</dbReference>
<dbReference type="Pfam" id="PF21474">
    <property type="entry name" value="DNApolII_N"/>
    <property type="match status" value="1"/>
</dbReference>
<dbReference type="SUPFAM" id="SSF56672">
    <property type="entry name" value="DNA/RNA polymerases"/>
    <property type="match status" value="1"/>
</dbReference>
<dbReference type="InterPro" id="IPR012337">
    <property type="entry name" value="RNaseH-like_sf"/>
</dbReference>
<evidence type="ECO:0000256" key="3">
    <source>
        <dbReference type="ARBA" id="ARBA00022695"/>
    </source>
</evidence>
<comment type="similarity">
    <text evidence="1 7">Belongs to the DNA polymerase type-B family.</text>
</comment>
<dbReference type="PANTHER" id="PTHR10322">
    <property type="entry name" value="DNA POLYMERASE CATALYTIC SUBUNIT"/>
    <property type="match status" value="1"/>
</dbReference>
<dbReference type="InterPro" id="IPR006134">
    <property type="entry name" value="DNA-dir_DNA_pol_B_multi_dom"/>
</dbReference>
<evidence type="ECO:0000313" key="12">
    <source>
        <dbReference type="Proteomes" id="UP001143362"/>
    </source>
</evidence>
<dbReference type="InterPro" id="IPR042087">
    <property type="entry name" value="DNA_pol_B_thumb"/>
</dbReference>
<feature type="domain" description="DNA polymerase II insertion" evidence="10">
    <location>
        <begin position="43"/>
        <end position="102"/>
    </location>
</feature>
<dbReference type="Gene3D" id="1.10.132.60">
    <property type="entry name" value="DNA polymerase family B, C-terminal domain"/>
    <property type="match status" value="1"/>
</dbReference>
<dbReference type="SMART" id="SM00486">
    <property type="entry name" value="POLBc"/>
    <property type="match status" value="1"/>
</dbReference>
<evidence type="ECO:0000256" key="7">
    <source>
        <dbReference type="RuleBase" id="RU000442"/>
    </source>
</evidence>
<evidence type="ECO:0000259" key="9">
    <source>
        <dbReference type="Pfam" id="PF03104"/>
    </source>
</evidence>
<feature type="domain" description="DNA-directed DNA polymerase family B multifunctional" evidence="8">
    <location>
        <begin position="371"/>
        <end position="750"/>
    </location>
</feature>
<proteinExistence type="inferred from homology"/>
<evidence type="ECO:0000259" key="10">
    <source>
        <dbReference type="Pfam" id="PF22587"/>
    </source>
</evidence>